<comment type="caution">
    <text evidence="1">The sequence shown here is derived from an EMBL/GenBank/DDBJ whole genome shotgun (WGS) entry which is preliminary data.</text>
</comment>
<accession>A0A3B0CVG2</accession>
<sequence>MIATENITGKLKEAAEQARKLVKLLEAKQNAEGISHLSIHEVSTALKLSRSLAKERIGLLIDFGIVRKNGLNAYKLIQTDLDLSPYGTLSELAKVITDMPNSTYEEQAAALGMTDKELEAAYGLLIYLLRN</sequence>
<proteinExistence type="predicted"/>
<keyword evidence="2" id="KW-1185">Reference proteome</keyword>
<dbReference type="RefSeq" id="WP_120745506.1">
    <property type="nucleotide sequence ID" value="NZ_RBAH01000001.1"/>
</dbReference>
<dbReference type="EMBL" id="RBAH01000001">
    <property type="protein sequence ID" value="RKN86799.1"/>
    <property type="molecule type" value="Genomic_DNA"/>
</dbReference>
<protein>
    <submittedName>
        <fullName evidence="1">Uncharacterized protein</fullName>
    </submittedName>
</protein>
<dbReference type="AlphaFoldDB" id="A0A3B0CVG2"/>
<organism evidence="1 2">
    <name type="scientific">Paenibacillus ginsengarvi</name>
    <dbReference type="NCBI Taxonomy" id="400777"/>
    <lineage>
        <taxon>Bacteria</taxon>
        <taxon>Bacillati</taxon>
        <taxon>Bacillota</taxon>
        <taxon>Bacilli</taxon>
        <taxon>Bacillales</taxon>
        <taxon>Paenibacillaceae</taxon>
        <taxon>Paenibacillus</taxon>
    </lineage>
</organism>
<reference evidence="1 2" key="1">
    <citation type="journal article" date="2007" name="Int. J. Syst. Evol. Microbiol.">
        <title>Paenibacillus ginsengarvi sp. nov., isolated from soil from ginseng cultivation.</title>
        <authorList>
            <person name="Yoon M.H."/>
            <person name="Ten L.N."/>
            <person name="Im W.T."/>
        </authorList>
    </citation>
    <scope>NUCLEOTIDE SEQUENCE [LARGE SCALE GENOMIC DNA]</scope>
    <source>
        <strain evidence="1 2">KCTC 13059</strain>
    </source>
</reference>
<name>A0A3B0CVG2_9BACL</name>
<dbReference type="Proteomes" id="UP000282311">
    <property type="component" value="Unassembled WGS sequence"/>
</dbReference>
<evidence type="ECO:0000313" key="1">
    <source>
        <dbReference type="EMBL" id="RKN86799.1"/>
    </source>
</evidence>
<dbReference type="OrthoDB" id="2612195at2"/>
<evidence type="ECO:0000313" key="2">
    <source>
        <dbReference type="Proteomes" id="UP000282311"/>
    </source>
</evidence>
<gene>
    <name evidence="1" type="ORF">D7M11_02245</name>
</gene>